<proteinExistence type="predicted"/>
<reference evidence="1 2" key="1">
    <citation type="submission" date="2024-01" db="EMBL/GenBank/DDBJ databases">
        <title>Genome assemblies of Stephania.</title>
        <authorList>
            <person name="Yang L."/>
        </authorList>
    </citation>
    <scope>NUCLEOTIDE SEQUENCE [LARGE SCALE GENOMIC DNA]</scope>
    <source>
        <strain evidence="1">YNDBR</strain>
        <tissue evidence="1">Leaf</tissue>
    </source>
</reference>
<keyword evidence="2" id="KW-1185">Reference proteome</keyword>
<dbReference type="Proteomes" id="UP001420932">
    <property type="component" value="Unassembled WGS sequence"/>
</dbReference>
<evidence type="ECO:0000313" key="2">
    <source>
        <dbReference type="Proteomes" id="UP001420932"/>
    </source>
</evidence>
<comment type="caution">
    <text evidence="1">The sequence shown here is derived from an EMBL/GenBank/DDBJ whole genome shotgun (WGS) entry which is preliminary data.</text>
</comment>
<gene>
    <name evidence="1" type="ORF">Syun_013344</name>
</gene>
<dbReference type="EMBL" id="JBBNAF010000005">
    <property type="protein sequence ID" value="KAK9143944.1"/>
    <property type="molecule type" value="Genomic_DNA"/>
</dbReference>
<protein>
    <submittedName>
        <fullName evidence="1">Uncharacterized protein</fullName>
    </submittedName>
</protein>
<sequence length="50" mass="5466">MIHRKWSLLTGPPAILGSIVATLLVFNQVSGLNDTFLKQEKKKEVAASSK</sequence>
<organism evidence="1 2">
    <name type="scientific">Stephania yunnanensis</name>
    <dbReference type="NCBI Taxonomy" id="152371"/>
    <lineage>
        <taxon>Eukaryota</taxon>
        <taxon>Viridiplantae</taxon>
        <taxon>Streptophyta</taxon>
        <taxon>Embryophyta</taxon>
        <taxon>Tracheophyta</taxon>
        <taxon>Spermatophyta</taxon>
        <taxon>Magnoliopsida</taxon>
        <taxon>Ranunculales</taxon>
        <taxon>Menispermaceae</taxon>
        <taxon>Menispermoideae</taxon>
        <taxon>Cissampelideae</taxon>
        <taxon>Stephania</taxon>
    </lineage>
</organism>
<dbReference type="AlphaFoldDB" id="A0AAP0K1X4"/>
<evidence type="ECO:0000313" key="1">
    <source>
        <dbReference type="EMBL" id="KAK9143944.1"/>
    </source>
</evidence>
<name>A0AAP0K1X4_9MAGN</name>
<accession>A0AAP0K1X4</accession>